<dbReference type="SUPFAM" id="SSF48371">
    <property type="entry name" value="ARM repeat"/>
    <property type="match status" value="1"/>
</dbReference>
<accession>A0A938BPV2</accession>
<evidence type="ECO:0000313" key="1">
    <source>
        <dbReference type="EMBL" id="MBM3316442.1"/>
    </source>
</evidence>
<dbReference type="AlphaFoldDB" id="A0A938BPV2"/>
<dbReference type="InterPro" id="IPR011989">
    <property type="entry name" value="ARM-like"/>
</dbReference>
<comment type="caution">
    <text evidence="1">The sequence shown here is derived from an EMBL/GenBank/DDBJ whole genome shotgun (WGS) entry which is preliminary data.</text>
</comment>
<dbReference type="InterPro" id="IPR004155">
    <property type="entry name" value="PBS_lyase_HEAT"/>
</dbReference>
<dbReference type="Proteomes" id="UP000748308">
    <property type="component" value="Unassembled WGS sequence"/>
</dbReference>
<organism evidence="1 2">
    <name type="scientific">Eiseniibacteriota bacterium</name>
    <dbReference type="NCBI Taxonomy" id="2212470"/>
    <lineage>
        <taxon>Bacteria</taxon>
        <taxon>Candidatus Eiseniibacteriota</taxon>
    </lineage>
</organism>
<dbReference type="EMBL" id="VGIY01000013">
    <property type="protein sequence ID" value="MBM3316442.1"/>
    <property type="molecule type" value="Genomic_DNA"/>
</dbReference>
<sequence length="227" mass="25029">MDSFVDRRRTTVRLGSSRGGHLEDARQYIDQLRGREPAEAVPKLIEVLGDESWYLRERAGEVLVGFGLQAAPALEELLRVGLWYSRAAALRVLGRIAAPSSLPAVASFLSDTNKAIVEEGARALLGYCRRGRAIAVAKLLHARGPRVRDRALGLLRQIDADGAARLLRLIDSSGLMGPAGSLSDAELDRLAREIDDRDWGVDWARLDPGEPLPEWPRDVLRHLRGDD</sequence>
<proteinExistence type="predicted"/>
<dbReference type="Gene3D" id="1.25.10.10">
    <property type="entry name" value="Leucine-rich Repeat Variant"/>
    <property type="match status" value="1"/>
</dbReference>
<gene>
    <name evidence="1" type="ORF">FJY75_01180</name>
</gene>
<protein>
    <recommendedName>
        <fullName evidence="3">HEAT repeat domain-containing protein</fullName>
    </recommendedName>
</protein>
<evidence type="ECO:0008006" key="3">
    <source>
        <dbReference type="Google" id="ProtNLM"/>
    </source>
</evidence>
<dbReference type="SMART" id="SM00567">
    <property type="entry name" value="EZ_HEAT"/>
    <property type="match status" value="3"/>
</dbReference>
<name>A0A938BPV2_UNCEI</name>
<dbReference type="InterPro" id="IPR016024">
    <property type="entry name" value="ARM-type_fold"/>
</dbReference>
<evidence type="ECO:0000313" key="2">
    <source>
        <dbReference type="Proteomes" id="UP000748308"/>
    </source>
</evidence>
<reference evidence="1" key="1">
    <citation type="submission" date="2019-03" db="EMBL/GenBank/DDBJ databases">
        <title>Lake Tanganyika Metagenome-Assembled Genomes (MAGs).</title>
        <authorList>
            <person name="Tran P."/>
        </authorList>
    </citation>
    <scope>NUCLEOTIDE SEQUENCE</scope>
    <source>
        <strain evidence="1">M_DeepCast_400m_m2_100</strain>
    </source>
</reference>